<dbReference type="EMBL" id="CM037623">
    <property type="protein sequence ID" value="KAH7988957.1"/>
    <property type="molecule type" value="Genomic_DNA"/>
</dbReference>
<keyword evidence="2" id="KW-1185">Reference proteome</keyword>
<dbReference type="Proteomes" id="UP000827872">
    <property type="component" value="Linkage Group LG10"/>
</dbReference>
<sequence length="2388" mass="256055">MPTEGQHAMAPSSRRKHDERKQTDSRSDCRERRREDSERTREDASCQKQSVDKTGSKKETHKKLVPEGQSHEEPERLALASLTEKSVLQAMAQLQAQGTAEGSLNQGGNSAELAAGVTDTSTVSSDLVSMIQRVATQVITAVLDSKEASATRARTRTRAPDPQKVSSATRKAKSQSVAPREGTVRSHEAKGKSLKRPCPKKGTSLSGKAKNKREAGLCPKADKAKNKPKAGPCHRERTSLCSKAKNAVNPGVSLGTAAKGKKENKCVAGQRSKQAVASRDKAEKESGIGFAPHQSTTERDKVENQGVVTACPQQGAPKSSKSDNQGVVIVCPQQGVPVSCTSKNQGVTGACPQQGSTVSSTSKNQDVVDVCPQQGALDSSISKTQGVAGVFPQQGAPKSSMSKNQGVAVVSPLQGASVSCMSKNQGVVGATPQRDVPESSTLKNCGMVGVCPQQGPPESCTSKKESVAGVCPQQGAPVSCTSKNQGVVIVCPQQGVPVSCTSKNQGVADACPQQGAPESSTSKSQEVVGVCPQQGTPESSLSKNQGVAGAGPNQSTPADSKSENQGMASHCLNKDTARNGQAECLHVAGCSPDRGTAGSGATENESPEVPSSQQQISLNSQDTEMKLVPGNICPRSGNVKLIAKPRVWICGDSLVVSAQKRASKTPIGSKLGLEKSIILEWQKEDSLKWIQLKPFLQNVINCHQVPDVLIIHLGEEELAHVVKYDLLSRVKGEFTLLAKLAPQLRVIWSEIIPPGVWHKEYQRLKLTQFNFEMGQLILQHGGAVIKHPQFSPKNPKLYVDKVQLSGAGLDIFLNDIKNGISAHVLQPSTASDALTSLDLVSQKVATQMSEVVLSSKGASSLQTNPSEAAVRTQPVRNEAQNSGVASPSSQPGTSGICKAEKRIVKQGLVVGSIPFFSGNVRLIVKPRVWICGDSLVVSAQKRASGTAIGSQLGLEESATLEWHGQDNLKWIQLLPFLQDLVTGCQAPNLVIVHLGEEDLAQAAKVDLVNRVRAEFTLLPKLFPRAKVIWSEIIPQGFCYAQDAYWARKRLNLALGLPLESYGGAVLKHPGISSENSTLYIDQANLSDAGLDVFLEDIKNGICAHLLQSSKAESGGLNKPTSLPPPATPGTPAGLSSVSQKVATQAREVVSSSKEASSMQTNSREATVSSQPVGNTAKNSGVASPSPQPGTFGACKEEKQDLELSLIGGNVLAPCSVTREQGTKPRVWICGESLAVSAQKLDLEKRQRGELCFTFTDMTREQVTKPRVWICGDSLVVSAQKFDLEKRQRGELDRLQQRVVVEWHGQEGLTWTQLVPTLQNLAAQGQAPDVLIIHLGQKDLLSTPWLELSRIIKTEVASLKEAFPKVRLIWSEMLPQLVCPAEGEACEAEKVLKEANLFVGELISSFGGAVIKHPETSNSFPVLKANGDGLSHIGLKLFLENIKNGIRVHVLQESGTTRPGINKVLPLFSFAPLLPPAGLGSVSQEVTLQGTQGVSFSSEVLQILSNVGDAAMSTQPAVPVFRRRNVQTFKFESPPFCSRSVRPSTKPRVWICGDSLVVSAQKRACGTAIGSQLGLEESVILEWHGQDDLKWIQLLPFVQTLVTGHQAPNVLIIHLGEEDLAQAVKDNLVNRVTREFFLLKTLFPKVRVIWSEVIPEGFWPGEEGCLERETLNCIMRKFIESHEGAVIKHCRLSSEDSKLYIDKAKLSNAGIDVFLEDIKNGICAHVSAARVPTGLDFLSQKVATQTGEGASSPEEASVMQKDTREVTVSPQTVSSENSGEASPSTQPEQSGTCKTEKQDVKQELVVKSVPPCPGSPGPPHSKPRIWIVGHAAVFLAQERAVTSGIGSQLGLEEKVVLEWHGYNGLSWVELIPLLQDLAIYYQPPDVLIIHLGENDLLYTLSVDFLIRRIKEELHLVRQLFPRAKVMWSDMMRWGSDLDKPNAVNISVGESVKHFGGAVIGHPRISSEERYFDKENLRNVGLDIFLEDIKAGICAHVLQSRGAASGRLGKGTRLPASASPAAPVARGSVSQISAIQVEEASSVQTDVGEPAVSCEAEQSSVASPSLQQGTSENQDVEEKLVPGDIPPRPGGAAVSPQPVSIKAEISGEACPSPQPGTSGTIKVEKQDEELKLVSGSALDPCSGGSAVSPQPVSIKTEISGEAGPSPHPETSRTCKAEKQEVKLEPVNEDVLAPCPGNPEPASKRRVWICGQSVVTSAEKQASSTEAGSQLGLDESAILEWHGQEGLTWTQLVPTLQNLAAQGQAPDVLIIHLGEEDTECHRAAHLNDIIKKELVLVKEFFPLVWILWSNVLLRRRGCGTGGSRTVNRARTMVNQEMGHFIGTLGGAVIDHPAILHTDPDFYTDGDNLSSCGLDIFLEDMRRAILAHLHSC</sequence>
<gene>
    <name evidence="1" type="ORF">K3G42_024145</name>
</gene>
<accession>A0ACB8E942</accession>
<evidence type="ECO:0000313" key="1">
    <source>
        <dbReference type="EMBL" id="KAH7988957.1"/>
    </source>
</evidence>
<name>A0ACB8E942_9SAUR</name>
<protein>
    <submittedName>
        <fullName evidence="1">Uncharacterized protein</fullName>
    </submittedName>
</protein>
<evidence type="ECO:0000313" key="2">
    <source>
        <dbReference type="Proteomes" id="UP000827872"/>
    </source>
</evidence>
<reference evidence="1" key="1">
    <citation type="submission" date="2021-08" db="EMBL/GenBank/DDBJ databases">
        <title>The first chromosome-level gecko genome reveals the dynamic sex chromosomes of Neotropical dwarf geckos (Sphaerodactylidae: Sphaerodactylus).</title>
        <authorList>
            <person name="Pinto B.J."/>
            <person name="Keating S.E."/>
            <person name="Gamble T."/>
        </authorList>
    </citation>
    <scope>NUCLEOTIDE SEQUENCE</scope>
    <source>
        <strain evidence="1">TG3544</strain>
    </source>
</reference>
<comment type="caution">
    <text evidence="1">The sequence shown here is derived from an EMBL/GenBank/DDBJ whole genome shotgun (WGS) entry which is preliminary data.</text>
</comment>
<organism evidence="1 2">
    <name type="scientific">Sphaerodactylus townsendi</name>
    <dbReference type="NCBI Taxonomy" id="933632"/>
    <lineage>
        <taxon>Eukaryota</taxon>
        <taxon>Metazoa</taxon>
        <taxon>Chordata</taxon>
        <taxon>Craniata</taxon>
        <taxon>Vertebrata</taxon>
        <taxon>Euteleostomi</taxon>
        <taxon>Lepidosauria</taxon>
        <taxon>Squamata</taxon>
        <taxon>Bifurcata</taxon>
        <taxon>Gekkota</taxon>
        <taxon>Sphaerodactylidae</taxon>
        <taxon>Sphaerodactylus</taxon>
    </lineage>
</organism>
<proteinExistence type="predicted"/>